<name>A0AAD8XQB5_GLOAC</name>
<dbReference type="EMBL" id="JAHMHS010000002">
    <property type="protein sequence ID" value="KAK1731451.1"/>
    <property type="molecule type" value="Genomic_DNA"/>
</dbReference>
<sequence length="1039" mass="114443">MDSQASTVNPVPRNEEKPQTSEAIATQTAIATEPNTTDNEVTAGPSETTAAAASHEHDDETVSVASSTLTEDWKRSFDDDLTEALAGIQTQGTFASFHPLNHVDPDLWVQDVKPVGLPLPEPAVRQLIDKAARAPFGKGSETIVDTAVRNIWELDPSQFELRSPRWPADLRCYLGVKSPVTAELYKLLIYEKGAMFKAHTDTEKCPGMFGTLVICLPCSHKGGDVVVKHCGETKTFKTSGADQSFACWYLDVHHEVLPVTEGYRVVLTYNLAVDPPPPAASQQRPSAALRRQETRDLRHTLRRWLEHPEDGGEVDHVYYGLDHEYTEASISIKALKGRDAAVVQTLQELSAGLEFDVLLALTEKMEMGPTVYKGNTRHSKKKRSRRGNRKRPIDPSDGFGEDPDEADRSHDIEDVTDESLSVKVLVDLSGRPILRDIALGWKNVLDSGEFFEGVERKEEYEGYQGNWVGLRSRRFAGMFVILTKMNPMDQQLPTGSLRSSELDSAVLLDYLTHSILKASSNSKSSFETLKDVWDTSVPGPGTRAKKAEDEILNKVLRSALAMKGWDFFEKVSMKKAEKGLDRPLPAGYYQLLYAEVSQGKVDFSQIKNGLTFTVFKGRHFFEIFEALKAFAPTDQPLSDEIREWARATLTKGVKEIADTASFVRQDGLALVTGAEKYADFGWLSSVTMPLVEQLLVRTPAFALEFLSALLSGARRKASPVTLAVHLYKKLAKDLISMLDLERVRGPREDDPAHKAARFTYGQTAPSAPDHRLALNHVALADLFSGLIKLASFPLQEDLVLPLALNIVSHAPKMHALDFPVLWIPLLRELLAILEATKTPLDTPRYQQLFAAVLEAYRDNYVGSRPVRPPSSQLGSGIKLDNFLANPAQTSLRLIIGAKKQRHHVHREHGIRATHETERFAPGGPTMVINKTDVAKQQEAEEAFKAFDQTKLGILLGEDYPAIATALWQRPVNLVPGRGAPAPIPAYFPAPVPASGPAAAVGPAWVPPPTNRPAAPGPSRPPPPVAGAKRKAEPEIIDLT</sequence>
<proteinExistence type="predicted"/>
<feature type="region of interest" description="Disordered" evidence="1">
    <location>
        <begin position="996"/>
        <end position="1039"/>
    </location>
</feature>
<feature type="compositionally biased region" description="Pro residues" evidence="1">
    <location>
        <begin position="1004"/>
        <end position="1024"/>
    </location>
</feature>
<dbReference type="PANTHER" id="PTHR33099:SF7">
    <property type="entry name" value="MYND-TYPE DOMAIN-CONTAINING PROTEIN"/>
    <property type="match status" value="1"/>
</dbReference>
<feature type="region of interest" description="Disordered" evidence="1">
    <location>
        <begin position="370"/>
        <end position="413"/>
    </location>
</feature>
<dbReference type="Gene3D" id="2.60.120.620">
    <property type="entry name" value="q2cbj1_9rhob like domain"/>
    <property type="match status" value="1"/>
</dbReference>
<dbReference type="Proteomes" id="UP001244207">
    <property type="component" value="Unassembled WGS sequence"/>
</dbReference>
<dbReference type="PANTHER" id="PTHR33099">
    <property type="entry name" value="FE2OG DIOXYGENASE DOMAIN-CONTAINING PROTEIN"/>
    <property type="match status" value="1"/>
</dbReference>
<feature type="region of interest" description="Disordered" evidence="1">
    <location>
        <begin position="1"/>
        <end position="67"/>
    </location>
</feature>
<evidence type="ECO:0000313" key="2">
    <source>
        <dbReference type="EMBL" id="KAK1731451.1"/>
    </source>
</evidence>
<comment type="caution">
    <text evidence="2">The sequence shown here is derived from an EMBL/GenBank/DDBJ whole genome shotgun (WGS) entry which is preliminary data.</text>
</comment>
<organism evidence="2 3">
    <name type="scientific">Glomerella acutata</name>
    <name type="common">Colletotrichum acutatum</name>
    <dbReference type="NCBI Taxonomy" id="27357"/>
    <lineage>
        <taxon>Eukaryota</taxon>
        <taxon>Fungi</taxon>
        <taxon>Dikarya</taxon>
        <taxon>Ascomycota</taxon>
        <taxon>Pezizomycotina</taxon>
        <taxon>Sordariomycetes</taxon>
        <taxon>Hypocreomycetidae</taxon>
        <taxon>Glomerellales</taxon>
        <taxon>Glomerellaceae</taxon>
        <taxon>Colletotrichum</taxon>
        <taxon>Colletotrichum acutatum species complex</taxon>
    </lineage>
</organism>
<dbReference type="AlphaFoldDB" id="A0AAD8XQB5"/>
<feature type="compositionally biased region" description="Basic residues" evidence="1">
    <location>
        <begin position="375"/>
        <end position="390"/>
    </location>
</feature>
<dbReference type="GeneID" id="85395585"/>
<keyword evidence="3" id="KW-1185">Reference proteome</keyword>
<dbReference type="RefSeq" id="XP_060371506.1">
    <property type="nucleotide sequence ID" value="XM_060511687.1"/>
</dbReference>
<gene>
    <name evidence="2" type="ORF">BDZ83DRAFT_714936</name>
</gene>
<feature type="compositionally biased region" description="Low complexity" evidence="1">
    <location>
        <begin position="20"/>
        <end position="33"/>
    </location>
</feature>
<feature type="compositionally biased region" description="Polar residues" evidence="1">
    <location>
        <begin position="34"/>
        <end position="51"/>
    </location>
</feature>
<accession>A0AAD8XQB5</accession>
<evidence type="ECO:0000313" key="3">
    <source>
        <dbReference type="Proteomes" id="UP001244207"/>
    </source>
</evidence>
<protein>
    <recommendedName>
        <fullName evidence="4">Prolyl 4-hydroxylase alpha subunit Fe(2+) 2OG dioxygenase domain-containing protein</fullName>
    </recommendedName>
</protein>
<reference evidence="2" key="1">
    <citation type="submission" date="2021-12" db="EMBL/GenBank/DDBJ databases">
        <title>Comparative genomics, transcriptomics and evolutionary studies reveal genomic signatures of adaptation to plant cell wall in hemibiotrophic fungi.</title>
        <authorList>
            <consortium name="DOE Joint Genome Institute"/>
            <person name="Baroncelli R."/>
            <person name="Diaz J.F."/>
            <person name="Benocci T."/>
            <person name="Peng M."/>
            <person name="Battaglia E."/>
            <person name="Haridas S."/>
            <person name="Andreopoulos W."/>
            <person name="Labutti K."/>
            <person name="Pangilinan J."/>
            <person name="Floch G.L."/>
            <person name="Makela M.R."/>
            <person name="Henrissat B."/>
            <person name="Grigoriev I.V."/>
            <person name="Crouch J.A."/>
            <person name="De Vries R.P."/>
            <person name="Sukno S.A."/>
            <person name="Thon M.R."/>
        </authorList>
    </citation>
    <scope>NUCLEOTIDE SEQUENCE</scope>
    <source>
        <strain evidence="2">CBS 112980</strain>
    </source>
</reference>
<evidence type="ECO:0008006" key="4">
    <source>
        <dbReference type="Google" id="ProtNLM"/>
    </source>
</evidence>
<evidence type="ECO:0000256" key="1">
    <source>
        <dbReference type="SAM" id="MobiDB-lite"/>
    </source>
</evidence>